<dbReference type="CDD" id="cd06219">
    <property type="entry name" value="DHOD_e_trans_like1"/>
    <property type="match status" value="1"/>
</dbReference>
<dbReference type="Pfam" id="PF14691">
    <property type="entry name" value="Fer4_20"/>
    <property type="match status" value="1"/>
</dbReference>
<dbReference type="InterPro" id="IPR039261">
    <property type="entry name" value="FNR_nucleotide-bd"/>
</dbReference>
<accession>A0A1H8TQQ9</accession>
<dbReference type="Proteomes" id="UP000199615">
    <property type="component" value="Unassembled WGS sequence"/>
</dbReference>
<dbReference type="GO" id="GO:0016491">
    <property type="term" value="F:oxidoreductase activity"/>
    <property type="evidence" value="ECO:0007669"/>
    <property type="project" value="InterPro"/>
</dbReference>
<keyword evidence="3" id="KW-1185">Reference proteome</keyword>
<feature type="domain" description="FAD-binding FR-type" evidence="1">
    <location>
        <begin position="646"/>
        <end position="744"/>
    </location>
</feature>
<sequence>MSSVTGTIPNEVLRYEQARSTLETSRNELEELQHSEAVGVFQKQIALLQKRLLNDPASLRNMFISDGTQAIVWEFQQSELGAAFTTMLWELLKRDDDMSAILQRFIWALPLKFKRKFIKAIDVHLRERYPMFENLSEGWPGETFIPPYIRPAEERAVDFDLVNQGYLGYQSIGYSLRECELFVWLEVLRDKQCDDKPCEIGILVHGKSEPKGGCPVKIHIPEMLDLLGTGRHREALELIESCNPLPNVTGRVCPQELQCQGVCTHTKRPIEIGQLEWYLPEHEKLVNPNANDRFLGRVSPWAAAAKPPIAVVGSGPSGLINAYLLAVEGFPVTIFEAFHDLGGVLRYGIPEFRLPNTLIDDVVEKITLLGGRFVKNFVVGKTATLEDLKAEGFWKIFVGTGAGLPTFMNVPGEHLLGVMSANEFLTRVNLMRGLDDRYETPLPETKGKNVFVIGGGNTAMDAARTAKRLGGNVTIVYRRTQSEMPARVEELHHALEEGINLAVLRAPREFIGDDHTHFVTHALLDVNELGEADKSGRRSPKPTGEIERVPVDLVIMALGNTANPIMKDAEPGLKTNKWGTIEVEQGSQRTSIKDVYSGGDAARGGSTAIRAAGDGQAAAKEIVGEIPFTPAEIKTRVERAARYTELGQIAQTIVNKVPLAGGIVEFTVRAPMVARSAQAGQFVRVLPWEKGELIPLTLADWDVEKGTIDLVVQGMGTSSLEINRMAIGDAFSGVAGPLGRASELHRYEGNQTVVFCAGGVGLPPVYPIMRDHLRLGNHVTLISGFRAKEFLFWTGDDERVGKLKQEFGDQLSLIYTTNDGSYGVKGFVTGPLEEMMKANQQGIGRTIAEVVAIGPPLMMRAVSDLTKPYGVKTVASLNSIMVDATGMCGACMVPVTIDGKMVRKHACIDGPEIDAHIIDWDKFLPRFNAFKAQELESKAKHGFA</sequence>
<reference evidence="3" key="1">
    <citation type="submission" date="2016-10" db="EMBL/GenBank/DDBJ databases">
        <authorList>
            <person name="Varghese N."/>
            <person name="Submissions S."/>
        </authorList>
    </citation>
    <scope>NUCLEOTIDE SEQUENCE [LARGE SCALE GENOMIC DNA]</scope>
    <source>
        <strain evidence="3">DSM 123</strain>
    </source>
</reference>
<dbReference type="PANTHER" id="PTHR42783">
    <property type="entry name" value="GLUTAMATE SYNTHASE [NADPH] SMALL CHAIN"/>
    <property type="match status" value="1"/>
</dbReference>
<dbReference type="InterPro" id="IPR028261">
    <property type="entry name" value="DPD_II"/>
</dbReference>
<dbReference type="AlphaFoldDB" id="A0A1H8TQQ9"/>
<dbReference type="Gene3D" id="2.40.30.10">
    <property type="entry name" value="Translation factors"/>
    <property type="match status" value="1"/>
</dbReference>
<dbReference type="InterPro" id="IPR017938">
    <property type="entry name" value="Riboflavin_synthase-like_b-brl"/>
</dbReference>
<dbReference type="Gene3D" id="3.50.50.60">
    <property type="entry name" value="FAD/NAD(P)-binding domain"/>
    <property type="match status" value="2"/>
</dbReference>
<dbReference type="NCBIfam" id="NF009415">
    <property type="entry name" value="PRK12779.1"/>
    <property type="match status" value="1"/>
</dbReference>
<protein>
    <submittedName>
        <fullName evidence="2">Sulfide dehydrogenase (Flavoprotein) subunit SudA /sulfide dehydrogenase (Flavoprotein) subunit SudB</fullName>
    </submittedName>
</protein>
<dbReference type="GO" id="GO:0051536">
    <property type="term" value="F:iron-sulfur cluster binding"/>
    <property type="evidence" value="ECO:0007669"/>
    <property type="project" value="InterPro"/>
</dbReference>
<evidence type="ECO:0000313" key="2">
    <source>
        <dbReference type="EMBL" id="SEO92768.1"/>
    </source>
</evidence>
<dbReference type="InterPro" id="IPR036188">
    <property type="entry name" value="FAD/NAD-bd_sf"/>
</dbReference>
<dbReference type="Gene3D" id="1.10.1060.10">
    <property type="entry name" value="Alpha-helical ferredoxin"/>
    <property type="match status" value="1"/>
</dbReference>
<dbReference type="InterPro" id="IPR009051">
    <property type="entry name" value="Helical_ferredxn"/>
</dbReference>
<dbReference type="Gene3D" id="3.40.50.80">
    <property type="entry name" value="Nucleotide-binding domain of ferredoxin-NADP reductase (FNR) module"/>
    <property type="match status" value="1"/>
</dbReference>
<dbReference type="Pfam" id="PF10418">
    <property type="entry name" value="DHODB_Fe-S_bind"/>
    <property type="match status" value="1"/>
</dbReference>
<dbReference type="Pfam" id="PF07992">
    <property type="entry name" value="Pyr_redox_2"/>
    <property type="match status" value="1"/>
</dbReference>
<dbReference type="InterPro" id="IPR023753">
    <property type="entry name" value="FAD/NAD-binding_dom"/>
</dbReference>
<dbReference type="SUPFAM" id="SSF51971">
    <property type="entry name" value="Nucleotide-binding domain"/>
    <property type="match status" value="1"/>
</dbReference>
<evidence type="ECO:0000259" key="1">
    <source>
        <dbReference type="PROSITE" id="PS51384"/>
    </source>
</evidence>
<evidence type="ECO:0000313" key="3">
    <source>
        <dbReference type="Proteomes" id="UP000199615"/>
    </source>
</evidence>
<dbReference type="NCBIfam" id="NF004862">
    <property type="entry name" value="PRK06222.1"/>
    <property type="match status" value="1"/>
</dbReference>
<dbReference type="SUPFAM" id="SSF52343">
    <property type="entry name" value="Ferredoxin reductase-like, C-terminal NADP-linked domain"/>
    <property type="match status" value="1"/>
</dbReference>
<dbReference type="PRINTS" id="PR00419">
    <property type="entry name" value="ADXRDTASE"/>
</dbReference>
<dbReference type="InterPro" id="IPR017927">
    <property type="entry name" value="FAD-bd_FR_type"/>
</dbReference>
<proteinExistence type="predicted"/>
<gene>
    <name evidence="2" type="ORF">SAMN05444123_10648</name>
</gene>
<dbReference type="SUPFAM" id="SSF46548">
    <property type="entry name" value="alpha-helical ferredoxin"/>
    <property type="match status" value="1"/>
</dbReference>
<organism evidence="2 3">
    <name type="scientific">Rhodopseudomonas pseudopalustris</name>
    <dbReference type="NCBI Taxonomy" id="1513892"/>
    <lineage>
        <taxon>Bacteria</taxon>
        <taxon>Pseudomonadati</taxon>
        <taxon>Pseudomonadota</taxon>
        <taxon>Alphaproteobacteria</taxon>
        <taxon>Hyphomicrobiales</taxon>
        <taxon>Nitrobacteraceae</taxon>
        <taxon>Rhodopseudomonas</taxon>
    </lineage>
</organism>
<dbReference type="RefSeq" id="WP_092684304.1">
    <property type="nucleotide sequence ID" value="NZ_FODT01000006.1"/>
</dbReference>
<dbReference type="PROSITE" id="PS51384">
    <property type="entry name" value="FAD_FR"/>
    <property type="match status" value="1"/>
</dbReference>
<name>A0A1H8TQQ9_9BRAD</name>
<dbReference type="SUPFAM" id="SSF63380">
    <property type="entry name" value="Riboflavin synthase domain-like"/>
    <property type="match status" value="1"/>
</dbReference>
<dbReference type="InterPro" id="IPR019480">
    <property type="entry name" value="Dihydroorotate_DH_Fe-S-bd"/>
</dbReference>
<dbReference type="PANTHER" id="PTHR42783:SF3">
    <property type="entry name" value="GLUTAMATE SYNTHASE [NADPH] SMALL CHAIN-RELATED"/>
    <property type="match status" value="1"/>
</dbReference>
<dbReference type="OrthoDB" id="9803192at2"/>
<dbReference type="EMBL" id="FODT01000006">
    <property type="protein sequence ID" value="SEO92768.1"/>
    <property type="molecule type" value="Genomic_DNA"/>
</dbReference>